<dbReference type="EMBL" id="CP002535">
    <property type="protein sequence ID" value="AEE93354.1"/>
    <property type="molecule type" value="Genomic_DNA"/>
</dbReference>
<keyword evidence="1" id="KW-0812">Transmembrane</keyword>
<sequence length="189" mass="21680">MLLGKVQILIRIIIVMKLRTHYVFSLGLLSLLDSFLLSNFLEVIIISGIISVTANNVIDYLGHEIRGKYISRTPRTHTLPRSIGWGLLTSVPIVLALYFLSSTELILITILDGVIVGPSHMLLDIFTERGIYHKVNGRWRRIALAHFSYDNPIVNGLAIIAGVIMLFAAIHNHNYDYYYQYYHYYNYYS</sequence>
<reference key="2">
    <citation type="journal article" date="2011" name="Extremophiles">
        <title>Genomic analyses of Acidianus hospitalis W1 a host for studying crenarchaeal virus and plasmid life cycles.</title>
        <authorList>
            <person name="You X.Y."/>
            <person name="Liu C."/>
            <person name="Wang S.Y."/>
            <person name="Jiang C.Y."/>
            <person name="Shah S.A."/>
            <person name="Prangishvili D."/>
            <person name="Liu S.J."/>
            <person name="Garrett R.A."/>
        </authorList>
    </citation>
    <scope>NUCLEOTIDE SEQUENCE</scope>
    <source>
        <strain>W1</strain>
    </source>
</reference>
<evidence type="ECO:0000313" key="2">
    <source>
        <dbReference type="EMBL" id="AEE93354.1"/>
    </source>
</evidence>
<evidence type="ECO:0000313" key="3">
    <source>
        <dbReference type="Proteomes" id="UP000008458"/>
    </source>
</evidence>
<organism evidence="2 3">
    <name type="scientific">Acidianus hospitalis (strain W1)</name>
    <dbReference type="NCBI Taxonomy" id="933801"/>
    <lineage>
        <taxon>Archaea</taxon>
        <taxon>Thermoproteota</taxon>
        <taxon>Thermoprotei</taxon>
        <taxon>Sulfolobales</taxon>
        <taxon>Sulfolobaceae</taxon>
        <taxon>Acidianus</taxon>
    </lineage>
</organism>
<dbReference type="AlphaFoldDB" id="F4B666"/>
<dbReference type="eggNOG" id="arCOG05320">
    <property type="taxonomic scope" value="Archaea"/>
</dbReference>
<gene>
    <name evidence="2" type="ordered locus">Ahos_0466</name>
</gene>
<dbReference type="InterPro" id="IPR009705">
    <property type="entry name" value="DUF1286"/>
</dbReference>
<feature type="transmembrane region" description="Helical" evidence="1">
    <location>
        <begin position="106"/>
        <end position="126"/>
    </location>
</feature>
<proteinExistence type="predicted"/>
<dbReference type="Proteomes" id="UP000008458">
    <property type="component" value="Chromosome"/>
</dbReference>
<feature type="transmembrane region" description="Helical" evidence="1">
    <location>
        <begin position="147"/>
        <end position="170"/>
    </location>
</feature>
<keyword evidence="1" id="KW-1133">Transmembrane helix</keyword>
<keyword evidence="1" id="KW-0472">Membrane</keyword>
<protein>
    <submittedName>
        <fullName evidence="2">Conserved conjugative plasmid protein</fullName>
    </submittedName>
</protein>
<name>F4B666_ACIHW</name>
<evidence type="ECO:0000256" key="1">
    <source>
        <dbReference type="SAM" id="Phobius"/>
    </source>
</evidence>
<dbReference type="HOGENOM" id="CLU_117041_0_0_2"/>
<reference evidence="2 3" key="1">
    <citation type="journal article" date="2011" name="Extremophiles">
        <title>Genomic analysis of Acidianus hospitalis W1 a host for studying crenarchaeal virus and plasmid life cycles.</title>
        <authorList>
            <person name="You X.Y."/>
            <person name="Liu C."/>
            <person name="Wang S.Y."/>
            <person name="Jiang C.Y."/>
            <person name="Shah S.A."/>
            <person name="Prangishvili D."/>
            <person name="She Q."/>
            <person name="Liu S.J."/>
            <person name="Garrett R.A."/>
        </authorList>
    </citation>
    <scope>NUCLEOTIDE SEQUENCE [LARGE SCALE GENOMIC DNA]</scope>
    <source>
        <strain evidence="2 3">W1</strain>
    </source>
</reference>
<keyword evidence="3" id="KW-1185">Reference proteome</keyword>
<feature type="transmembrane region" description="Helical" evidence="1">
    <location>
        <begin position="43"/>
        <end position="62"/>
    </location>
</feature>
<feature type="transmembrane region" description="Helical" evidence="1">
    <location>
        <begin position="83"/>
        <end position="100"/>
    </location>
</feature>
<dbReference type="Pfam" id="PF06939">
    <property type="entry name" value="DUF1286"/>
    <property type="match status" value="1"/>
</dbReference>
<dbReference type="KEGG" id="aho:Ahos_0466"/>
<accession>F4B666</accession>